<dbReference type="InterPro" id="IPR050680">
    <property type="entry name" value="YpeA/RimI_acetyltransf"/>
</dbReference>
<dbReference type="CDD" id="cd04301">
    <property type="entry name" value="NAT_SF"/>
    <property type="match status" value="1"/>
</dbReference>
<protein>
    <recommendedName>
        <fullName evidence="3">N-acetyltransferase domain-containing protein</fullName>
    </recommendedName>
</protein>
<dbReference type="InterPro" id="IPR000182">
    <property type="entry name" value="GNAT_dom"/>
</dbReference>
<accession>A0A0V8GGE8</accession>
<dbReference type="AlphaFoldDB" id="A0A0V8GGE8"/>
<evidence type="ECO:0000313" key="4">
    <source>
        <dbReference type="EMBL" id="KSU49250.1"/>
    </source>
</evidence>
<sequence>MIRTSRTSDLPVLLSLTAETFEHHKRLSSHFHPDVLTPYTLESLGQMLDSEQHLCLTALNGDDITGYLFGKWTAPAANRFTPVRILNITDVGVNASHRSSGIGRQLMQAAEELALERGVAAVRLNVWAVNDRAATFYEELGFEPLYTSLQKSLVQQ</sequence>
<comment type="caution">
    <text evidence="4">The sequence shown here is derived from an EMBL/GenBank/DDBJ whole genome shotgun (WGS) entry which is preliminary data.</text>
</comment>
<dbReference type="PROSITE" id="PS51186">
    <property type="entry name" value="GNAT"/>
    <property type="match status" value="1"/>
</dbReference>
<dbReference type="RefSeq" id="WP_055966836.1">
    <property type="nucleotide sequence ID" value="NZ_FMYN01000002.1"/>
</dbReference>
<dbReference type="Gene3D" id="3.40.630.30">
    <property type="match status" value="1"/>
</dbReference>
<evidence type="ECO:0000259" key="3">
    <source>
        <dbReference type="PROSITE" id="PS51186"/>
    </source>
</evidence>
<evidence type="ECO:0000313" key="5">
    <source>
        <dbReference type="Proteomes" id="UP000053797"/>
    </source>
</evidence>
<organism evidence="4 5">
    <name type="scientific">Exiguobacterium indicum</name>
    <dbReference type="NCBI Taxonomy" id="296995"/>
    <lineage>
        <taxon>Bacteria</taxon>
        <taxon>Bacillati</taxon>
        <taxon>Bacillota</taxon>
        <taxon>Bacilli</taxon>
        <taxon>Bacillales</taxon>
        <taxon>Bacillales Family XII. Incertae Sedis</taxon>
        <taxon>Exiguobacterium</taxon>
    </lineage>
</organism>
<gene>
    <name evidence="4" type="ORF">AS033_07730</name>
</gene>
<dbReference type="SUPFAM" id="SSF55729">
    <property type="entry name" value="Acyl-CoA N-acyltransferases (Nat)"/>
    <property type="match status" value="1"/>
</dbReference>
<dbReference type="GO" id="GO:0016747">
    <property type="term" value="F:acyltransferase activity, transferring groups other than amino-acyl groups"/>
    <property type="evidence" value="ECO:0007669"/>
    <property type="project" value="InterPro"/>
</dbReference>
<dbReference type="PANTHER" id="PTHR43420:SF12">
    <property type="entry name" value="N-ACETYLTRANSFERASE DOMAIN-CONTAINING PROTEIN"/>
    <property type="match status" value="1"/>
</dbReference>
<dbReference type="Pfam" id="PF00583">
    <property type="entry name" value="Acetyltransf_1"/>
    <property type="match status" value="1"/>
</dbReference>
<dbReference type="EMBL" id="LNQL01000002">
    <property type="protein sequence ID" value="KSU49250.1"/>
    <property type="molecule type" value="Genomic_DNA"/>
</dbReference>
<dbReference type="InterPro" id="IPR016181">
    <property type="entry name" value="Acyl_CoA_acyltransferase"/>
</dbReference>
<keyword evidence="2" id="KW-0012">Acyltransferase</keyword>
<proteinExistence type="predicted"/>
<dbReference type="Proteomes" id="UP000053797">
    <property type="component" value="Unassembled WGS sequence"/>
</dbReference>
<keyword evidence="1" id="KW-0808">Transferase</keyword>
<feature type="domain" description="N-acetyltransferase" evidence="3">
    <location>
        <begin position="1"/>
        <end position="156"/>
    </location>
</feature>
<dbReference type="PANTHER" id="PTHR43420">
    <property type="entry name" value="ACETYLTRANSFERASE"/>
    <property type="match status" value="1"/>
</dbReference>
<name>A0A0V8GGE8_9BACL</name>
<evidence type="ECO:0000256" key="2">
    <source>
        <dbReference type="ARBA" id="ARBA00023315"/>
    </source>
</evidence>
<evidence type="ECO:0000256" key="1">
    <source>
        <dbReference type="ARBA" id="ARBA00022679"/>
    </source>
</evidence>
<reference evidence="4 5" key="1">
    <citation type="journal article" date="2015" name="Int. J. Syst. Evol. Microbiol.">
        <title>Exiguobacterium enclense sp. nov., isolated from sediment.</title>
        <authorList>
            <person name="Dastager S.G."/>
            <person name="Mawlankar R."/>
            <person name="Sonalkar V.V."/>
            <person name="Thorat M.N."/>
            <person name="Mual P."/>
            <person name="Verma A."/>
            <person name="Krishnamurthi S."/>
            <person name="Tang S.K."/>
            <person name="Li W.J."/>
        </authorList>
    </citation>
    <scope>NUCLEOTIDE SEQUENCE [LARGE SCALE GENOMIC DNA]</scope>
    <source>
        <strain evidence="4 5">NIO-1109</strain>
    </source>
</reference>